<protein>
    <submittedName>
        <fullName evidence="2">Uncharacterized protein</fullName>
    </submittedName>
</protein>
<reference evidence="2" key="1">
    <citation type="submission" date="2021-02" db="EMBL/GenBank/DDBJ databases">
        <authorList>
            <person name="Dougan E. K."/>
            <person name="Rhodes N."/>
            <person name="Thang M."/>
            <person name="Chan C."/>
        </authorList>
    </citation>
    <scope>NUCLEOTIDE SEQUENCE</scope>
</reference>
<keyword evidence="1" id="KW-0472">Membrane</keyword>
<comment type="caution">
    <text evidence="2">The sequence shown here is derived from an EMBL/GenBank/DDBJ whole genome shotgun (WGS) entry which is preliminary data.</text>
</comment>
<name>A0A813KR36_POLGL</name>
<dbReference type="EMBL" id="CAJNNW010031341">
    <property type="protein sequence ID" value="CAE8707203.1"/>
    <property type="molecule type" value="Genomic_DNA"/>
</dbReference>
<keyword evidence="1" id="KW-1133">Transmembrane helix</keyword>
<proteinExistence type="predicted"/>
<dbReference type="AlphaFoldDB" id="A0A813KR36"/>
<dbReference type="Proteomes" id="UP000626109">
    <property type="component" value="Unassembled WGS sequence"/>
</dbReference>
<evidence type="ECO:0000256" key="1">
    <source>
        <dbReference type="SAM" id="Phobius"/>
    </source>
</evidence>
<feature type="transmembrane region" description="Helical" evidence="1">
    <location>
        <begin position="12"/>
        <end position="31"/>
    </location>
</feature>
<evidence type="ECO:0000313" key="2">
    <source>
        <dbReference type="EMBL" id="CAE8707203.1"/>
    </source>
</evidence>
<organism evidence="2 3">
    <name type="scientific">Polarella glacialis</name>
    <name type="common">Dinoflagellate</name>
    <dbReference type="NCBI Taxonomy" id="89957"/>
    <lineage>
        <taxon>Eukaryota</taxon>
        <taxon>Sar</taxon>
        <taxon>Alveolata</taxon>
        <taxon>Dinophyceae</taxon>
        <taxon>Suessiales</taxon>
        <taxon>Suessiaceae</taxon>
        <taxon>Polarella</taxon>
    </lineage>
</organism>
<feature type="non-terminal residue" evidence="2">
    <location>
        <position position="104"/>
    </location>
</feature>
<keyword evidence="1" id="KW-0812">Transmembrane</keyword>
<sequence length="104" mass="11279">MLVISPRVCRTVGLYLGIVCIAPGLAEYFSAHRCFAAASSFLSSKKLCSCTQALRSPKMRFADRILGVGCRGLVLSEHHAWSCSARRMPGRIRGLSQLQGLPSP</sequence>
<evidence type="ECO:0000313" key="3">
    <source>
        <dbReference type="Proteomes" id="UP000626109"/>
    </source>
</evidence>
<gene>
    <name evidence="2" type="ORF">PGLA2088_LOCUS34419</name>
</gene>
<accession>A0A813KR36</accession>